<dbReference type="InterPro" id="IPR011009">
    <property type="entry name" value="Kinase-like_dom_sf"/>
</dbReference>
<organism evidence="3 4">
    <name type="scientific">Jiangella asiatica</name>
    <dbReference type="NCBI Taxonomy" id="2530372"/>
    <lineage>
        <taxon>Bacteria</taxon>
        <taxon>Bacillati</taxon>
        <taxon>Actinomycetota</taxon>
        <taxon>Actinomycetes</taxon>
        <taxon>Jiangellales</taxon>
        <taxon>Jiangellaceae</taxon>
        <taxon>Jiangella</taxon>
    </lineage>
</organism>
<evidence type="ECO:0000313" key="4">
    <source>
        <dbReference type="Proteomes" id="UP000294739"/>
    </source>
</evidence>
<dbReference type="OrthoDB" id="4691774at2"/>
<dbReference type="Gene3D" id="3.90.1200.10">
    <property type="match status" value="1"/>
</dbReference>
<reference evidence="3 4" key="1">
    <citation type="submission" date="2019-03" db="EMBL/GenBank/DDBJ databases">
        <title>Draft genome sequences of novel Actinobacteria.</title>
        <authorList>
            <person name="Sahin N."/>
            <person name="Ay H."/>
            <person name="Saygin H."/>
        </authorList>
    </citation>
    <scope>NUCLEOTIDE SEQUENCE [LARGE SCALE GENOMIC DNA]</scope>
    <source>
        <strain evidence="3 4">5K138</strain>
    </source>
</reference>
<dbReference type="InterPro" id="IPR002575">
    <property type="entry name" value="Aminoglycoside_PTrfase"/>
</dbReference>
<gene>
    <name evidence="3" type="ORF">E1269_09270</name>
</gene>
<dbReference type="Proteomes" id="UP000294739">
    <property type="component" value="Unassembled WGS sequence"/>
</dbReference>
<protein>
    <recommendedName>
        <fullName evidence="2">Aminoglycoside phosphotransferase domain-containing protein</fullName>
    </recommendedName>
</protein>
<dbReference type="EMBL" id="SMKZ01000010">
    <property type="protein sequence ID" value="TDE11448.1"/>
    <property type="molecule type" value="Genomic_DNA"/>
</dbReference>
<feature type="domain" description="Aminoglycoside phosphotransferase" evidence="2">
    <location>
        <begin position="115"/>
        <end position="319"/>
    </location>
</feature>
<sequence length="368" mass="40735">MATKPHEPHPYPDMHSKRATCFPAGPCGRTMGDAEQPRRGYAWTLLSRRTVKAGRRPMITAPTPEMLWESSDPDAELRRRFGFGSAAAAVGWAVDLTVAEYGIEVRTVDRVVISAQNLMVWVTTPDQRLIIKICRLAVAHDWLTSRAALVGWLADRGQPVARPLMSVGGHRQLLQDDKSVGIQPVLSGGLLDATDHDQVLAAGHALAALHEDLAAWPDASRLENVGPVAGGRGKLWALPEGLAESVPRELLDRLDRRIAELPELPDRQPVHTDFRGANLLWQGTAISGVLDFEEARLDPAVMDLAHAVCLLGTWYHNWQPISPEAQQLLIDTYIDRRPLTDAEQAWLPPLIAWGMLGFGWYPEADRWL</sequence>
<evidence type="ECO:0000259" key="2">
    <source>
        <dbReference type="Pfam" id="PF01636"/>
    </source>
</evidence>
<dbReference type="PANTHER" id="PTHR21064">
    <property type="entry name" value="AMINOGLYCOSIDE PHOSPHOTRANSFERASE DOMAIN-CONTAINING PROTEIN-RELATED"/>
    <property type="match status" value="1"/>
</dbReference>
<evidence type="ECO:0000313" key="3">
    <source>
        <dbReference type="EMBL" id="TDE11448.1"/>
    </source>
</evidence>
<dbReference type="PANTHER" id="PTHR21064:SF6">
    <property type="entry name" value="AMINOGLYCOSIDE PHOSPHOTRANSFERASE DOMAIN-CONTAINING PROTEIN"/>
    <property type="match status" value="1"/>
</dbReference>
<comment type="similarity">
    <text evidence="1">Belongs to the pseudomonas-type ThrB family.</text>
</comment>
<evidence type="ECO:0000256" key="1">
    <source>
        <dbReference type="ARBA" id="ARBA00038240"/>
    </source>
</evidence>
<dbReference type="GO" id="GO:0019202">
    <property type="term" value="F:amino acid kinase activity"/>
    <property type="evidence" value="ECO:0007669"/>
    <property type="project" value="TreeGrafter"/>
</dbReference>
<dbReference type="SUPFAM" id="SSF56112">
    <property type="entry name" value="Protein kinase-like (PK-like)"/>
    <property type="match status" value="1"/>
</dbReference>
<dbReference type="InParanoid" id="A0A4V2Z359"/>
<accession>A0A4V2Z359</accession>
<comment type="caution">
    <text evidence="3">The sequence shown here is derived from an EMBL/GenBank/DDBJ whole genome shotgun (WGS) entry which is preliminary data.</text>
</comment>
<dbReference type="InterPro" id="IPR050249">
    <property type="entry name" value="Pseudomonas-type_ThrB"/>
</dbReference>
<dbReference type="AlphaFoldDB" id="A0A4V2Z359"/>
<proteinExistence type="inferred from homology"/>
<name>A0A4V2Z359_9ACTN</name>
<keyword evidence="4" id="KW-1185">Reference proteome</keyword>
<dbReference type="Pfam" id="PF01636">
    <property type="entry name" value="APH"/>
    <property type="match status" value="1"/>
</dbReference>